<reference evidence="6" key="1">
    <citation type="submission" date="2015-01" db="EMBL/GenBank/DDBJ databases">
        <title>The Genome Sequence of Cladophialophora bantiana CBS 173.52.</title>
        <authorList>
            <consortium name="The Broad Institute Genomics Platform"/>
            <person name="Cuomo C."/>
            <person name="de Hoog S."/>
            <person name="Gorbushina A."/>
            <person name="Stielow B."/>
            <person name="Teixiera M."/>
            <person name="Abouelleil A."/>
            <person name="Chapman S.B."/>
            <person name="Priest M."/>
            <person name="Young S.K."/>
            <person name="Wortman J."/>
            <person name="Nusbaum C."/>
            <person name="Birren B."/>
        </authorList>
    </citation>
    <scope>NUCLEOTIDE SEQUENCE [LARGE SCALE GENOMIC DNA]</scope>
    <source>
        <strain evidence="6">CBS 173.52</strain>
    </source>
</reference>
<proteinExistence type="predicted"/>
<dbReference type="AlphaFoldDB" id="A0A0D2G6G2"/>
<evidence type="ECO:0000259" key="5">
    <source>
        <dbReference type="Pfam" id="PF00107"/>
    </source>
</evidence>
<organism evidence="6">
    <name type="scientific">Cladophialophora bantiana (strain ATCC 10958 / CBS 173.52 / CDC B-1940 / NIH 8579)</name>
    <name type="common">Xylohypha bantiana</name>
    <dbReference type="NCBI Taxonomy" id="1442370"/>
    <lineage>
        <taxon>Eukaryota</taxon>
        <taxon>Fungi</taxon>
        <taxon>Dikarya</taxon>
        <taxon>Ascomycota</taxon>
        <taxon>Pezizomycotina</taxon>
        <taxon>Eurotiomycetes</taxon>
        <taxon>Chaetothyriomycetidae</taxon>
        <taxon>Chaetothyriales</taxon>
        <taxon>Herpotrichiellaceae</taxon>
        <taxon>Cladophialophora</taxon>
    </lineage>
</organism>
<evidence type="ECO:0000256" key="1">
    <source>
        <dbReference type="ARBA" id="ARBA00001947"/>
    </source>
</evidence>
<dbReference type="RefSeq" id="XP_016620856.1">
    <property type="nucleotide sequence ID" value="XM_016763243.1"/>
</dbReference>
<dbReference type="Gene3D" id="3.90.180.10">
    <property type="entry name" value="Medium-chain alcohol dehydrogenases, catalytic domain"/>
    <property type="match status" value="1"/>
</dbReference>
<dbReference type="Gene3D" id="3.40.50.720">
    <property type="entry name" value="NAD(P)-binding Rossmann-like Domain"/>
    <property type="match status" value="1"/>
</dbReference>
<dbReference type="OrthoDB" id="1879366at2759"/>
<dbReference type="Pfam" id="PF00107">
    <property type="entry name" value="ADH_zinc_N"/>
    <property type="match status" value="1"/>
</dbReference>
<gene>
    <name evidence="6" type="ORF">Z519_05503</name>
</gene>
<evidence type="ECO:0000313" key="6">
    <source>
        <dbReference type="EMBL" id="KIW94187.1"/>
    </source>
</evidence>
<dbReference type="GO" id="GO:0046872">
    <property type="term" value="F:metal ion binding"/>
    <property type="evidence" value="ECO:0007669"/>
    <property type="project" value="UniProtKB-KW"/>
</dbReference>
<comment type="cofactor">
    <cofactor evidence="1">
        <name>Zn(2+)</name>
        <dbReference type="ChEBI" id="CHEBI:29105"/>
    </cofactor>
</comment>
<dbReference type="FunFam" id="3.40.50.720:FF:000022">
    <property type="entry name" value="Cinnamyl alcohol dehydrogenase"/>
    <property type="match status" value="1"/>
</dbReference>
<dbReference type="GO" id="GO:0016616">
    <property type="term" value="F:oxidoreductase activity, acting on the CH-OH group of donors, NAD or NADP as acceptor"/>
    <property type="evidence" value="ECO:0007669"/>
    <property type="project" value="InterPro"/>
</dbReference>
<name>A0A0D2G6G2_CLAB1</name>
<dbReference type="InterPro" id="IPR047109">
    <property type="entry name" value="CAD-like"/>
</dbReference>
<feature type="domain" description="Alcohol dehydrogenase-like C-terminal" evidence="5">
    <location>
        <begin position="18"/>
        <end position="138"/>
    </location>
</feature>
<evidence type="ECO:0000256" key="4">
    <source>
        <dbReference type="ARBA" id="ARBA00023002"/>
    </source>
</evidence>
<keyword evidence="4" id="KW-0560">Oxidoreductase</keyword>
<dbReference type="HOGENOM" id="CLU_1695282_0_0_1"/>
<sequence length="155" mass="16708">MAADIGLGKRVGVVGIRGLGHFAVLFASARGAEVTAISHRPRKQADAAKMGATSFIVTTNEVDWAEQNKNSLDLIISTTFANDMPLKKYLPLLNVGSQFALVGLGEQNLPEIPPGILVRANKSIVGSMIGTSRQMREISSLPPKRVFELGSRYFQ</sequence>
<keyword evidence="3" id="KW-0862">Zinc</keyword>
<dbReference type="InterPro" id="IPR036291">
    <property type="entry name" value="NAD(P)-bd_dom_sf"/>
</dbReference>
<evidence type="ECO:0000256" key="2">
    <source>
        <dbReference type="ARBA" id="ARBA00022723"/>
    </source>
</evidence>
<dbReference type="InterPro" id="IPR013149">
    <property type="entry name" value="ADH-like_C"/>
</dbReference>
<dbReference type="PANTHER" id="PTHR42683">
    <property type="entry name" value="ALDEHYDE REDUCTASE"/>
    <property type="match status" value="1"/>
</dbReference>
<protein>
    <recommendedName>
        <fullName evidence="5">Alcohol dehydrogenase-like C-terminal domain-containing protein</fullName>
    </recommendedName>
</protein>
<dbReference type="EMBL" id="KN846986">
    <property type="protein sequence ID" value="KIW94187.1"/>
    <property type="molecule type" value="Genomic_DNA"/>
</dbReference>
<keyword evidence="2" id="KW-0479">Metal-binding</keyword>
<dbReference type="GeneID" id="27698431"/>
<dbReference type="SUPFAM" id="SSF51735">
    <property type="entry name" value="NAD(P)-binding Rossmann-fold domains"/>
    <property type="match status" value="1"/>
</dbReference>
<evidence type="ECO:0000256" key="3">
    <source>
        <dbReference type="ARBA" id="ARBA00022833"/>
    </source>
</evidence>
<accession>A0A0D2G6G2</accession>